<evidence type="ECO:0000313" key="1">
    <source>
        <dbReference type="EMBL" id="QFX96128.1"/>
    </source>
</evidence>
<organism evidence="1 2">
    <name type="scientific">Acidithiobacillus thiooxidans ATCC 19377</name>
    <dbReference type="NCBI Taxonomy" id="637390"/>
    <lineage>
        <taxon>Bacteria</taxon>
        <taxon>Pseudomonadati</taxon>
        <taxon>Pseudomonadota</taxon>
        <taxon>Acidithiobacillia</taxon>
        <taxon>Acidithiobacillales</taxon>
        <taxon>Acidithiobacillaceae</taxon>
        <taxon>Acidithiobacillus</taxon>
    </lineage>
</organism>
<dbReference type="KEGG" id="atx:GCD22_01851"/>
<gene>
    <name evidence="1" type="ORF">GCD22_01851</name>
</gene>
<name>A0A5P9XQS0_ACITH</name>
<dbReference type="AlphaFoldDB" id="A0A5P9XQS0"/>
<reference evidence="1 2" key="1">
    <citation type="submission" date="2019-10" db="EMBL/GenBank/DDBJ databases">
        <authorList>
            <person name="Wang R."/>
        </authorList>
    </citation>
    <scope>NUCLEOTIDE SEQUENCE [LARGE SCALE GENOMIC DNA]</scope>
    <source>
        <strain evidence="1 2">ATCC 19377</strain>
    </source>
</reference>
<sequence length="53" mass="5989">MVPERNAAYRTHKAAVLAFFVRSRPGCGINLIPARCENRFLTVYFCVALEMAN</sequence>
<accession>A0A5P9XQS0</accession>
<proteinExistence type="predicted"/>
<protein>
    <submittedName>
        <fullName evidence="1">Uncharacterized protein</fullName>
    </submittedName>
</protein>
<evidence type="ECO:0000313" key="2">
    <source>
        <dbReference type="Proteomes" id="UP000363590"/>
    </source>
</evidence>
<dbReference type="EMBL" id="CP045571">
    <property type="protein sequence ID" value="QFX96128.1"/>
    <property type="molecule type" value="Genomic_DNA"/>
</dbReference>
<dbReference type="Proteomes" id="UP000363590">
    <property type="component" value="Chromosome"/>
</dbReference>